<keyword evidence="3" id="KW-1185">Reference proteome</keyword>
<accession>A0A4Y8ZU42</accession>
<evidence type="ECO:0000256" key="1">
    <source>
        <dbReference type="SAM" id="Phobius"/>
    </source>
</evidence>
<protein>
    <submittedName>
        <fullName evidence="2">Uncharacterized protein</fullName>
    </submittedName>
</protein>
<proteinExistence type="predicted"/>
<feature type="transmembrane region" description="Helical" evidence="1">
    <location>
        <begin position="7"/>
        <end position="29"/>
    </location>
</feature>
<keyword evidence="1" id="KW-0812">Transmembrane</keyword>
<organism evidence="2 3">
    <name type="scientific">Sphingomonas parva</name>
    <dbReference type="NCBI Taxonomy" id="2555898"/>
    <lineage>
        <taxon>Bacteria</taxon>
        <taxon>Pseudomonadati</taxon>
        <taxon>Pseudomonadota</taxon>
        <taxon>Alphaproteobacteria</taxon>
        <taxon>Sphingomonadales</taxon>
        <taxon>Sphingomonadaceae</taxon>
        <taxon>Sphingomonas</taxon>
    </lineage>
</organism>
<sequence>MRAFARVALGFVVAPAPLAVGQALVFALWPRGTGFSSHPEGMFLGTMVYAYACQALLGVPLWLAIRRRRPADLRLYALCGLAIMLLPMVISAIGFRLTGYAPISLARAAYTFVSFGLGGLAAGALFWGVARPDLRARARAAEVARHFD</sequence>
<feature type="transmembrane region" description="Helical" evidence="1">
    <location>
        <begin position="75"/>
        <end position="97"/>
    </location>
</feature>
<feature type="transmembrane region" description="Helical" evidence="1">
    <location>
        <begin position="41"/>
        <end position="63"/>
    </location>
</feature>
<dbReference type="AlphaFoldDB" id="A0A4Y8ZU42"/>
<reference evidence="2 3" key="1">
    <citation type="submission" date="2019-03" db="EMBL/GenBank/DDBJ databases">
        <title>Genome sequence of Sphingomonas sp. 17J27-24.</title>
        <authorList>
            <person name="Kim M."/>
            <person name="Maeng S."/>
            <person name="Sathiyaraj S."/>
        </authorList>
    </citation>
    <scope>NUCLEOTIDE SEQUENCE [LARGE SCALE GENOMIC DNA]</scope>
    <source>
        <strain evidence="2 3">17J27-24</strain>
    </source>
</reference>
<dbReference type="RefSeq" id="WP_135087200.1">
    <property type="nucleotide sequence ID" value="NZ_SPDV01000021.1"/>
</dbReference>
<comment type="caution">
    <text evidence="2">The sequence shown here is derived from an EMBL/GenBank/DDBJ whole genome shotgun (WGS) entry which is preliminary data.</text>
</comment>
<gene>
    <name evidence="2" type="ORF">E2493_12330</name>
</gene>
<feature type="transmembrane region" description="Helical" evidence="1">
    <location>
        <begin position="109"/>
        <end position="130"/>
    </location>
</feature>
<name>A0A4Y8ZU42_9SPHN</name>
<evidence type="ECO:0000313" key="2">
    <source>
        <dbReference type="EMBL" id="TFI57976.1"/>
    </source>
</evidence>
<evidence type="ECO:0000313" key="3">
    <source>
        <dbReference type="Proteomes" id="UP000298213"/>
    </source>
</evidence>
<dbReference type="Proteomes" id="UP000298213">
    <property type="component" value="Unassembled WGS sequence"/>
</dbReference>
<dbReference type="EMBL" id="SPDV01000021">
    <property type="protein sequence ID" value="TFI57976.1"/>
    <property type="molecule type" value="Genomic_DNA"/>
</dbReference>
<dbReference type="OrthoDB" id="7604865at2"/>
<keyword evidence="1" id="KW-0472">Membrane</keyword>
<keyword evidence="1" id="KW-1133">Transmembrane helix</keyword>